<protein>
    <recommendedName>
        <fullName evidence="2">Pyridoxal phosphate homeostasis protein</fullName>
        <shortName evidence="2">PLP homeostasis protein</shortName>
    </recommendedName>
</protein>
<organism evidence="6 7">
    <name type="scientific">Dyadobacter luteus</name>
    <dbReference type="NCBI Taxonomy" id="2259619"/>
    <lineage>
        <taxon>Bacteria</taxon>
        <taxon>Pseudomonadati</taxon>
        <taxon>Bacteroidota</taxon>
        <taxon>Cytophagia</taxon>
        <taxon>Cytophagales</taxon>
        <taxon>Spirosomataceae</taxon>
        <taxon>Dyadobacter</taxon>
    </lineage>
</organism>
<comment type="caution">
    <text evidence="6">The sequence shown here is derived from an EMBL/GenBank/DDBJ whole genome shotgun (WGS) entry which is preliminary data.</text>
</comment>
<sequence length="242" mass="26998">MENHILSNLKAVQKRITQACEKAGRNPDDVQLLLATKTVPAEKIRIAVEAGSYIIGENKVQELRDKDAGLAGLKIERHFIGHLQTNKIKDVLKYATCIQSLDRIVVAEELDRRLQKEGRSIDVFIQVNTSGEESKFGIEPGHAVSFIQEIQKFDTLKIKGLMTIGLLDVEKEKMRPSLALLRHTRDQILEARIPGIDTLALSMGMSQDLELAIAEGSNMVRVGTAVFGNRFLGKEIWNENEA</sequence>
<dbReference type="PIRSF" id="PIRSF004848">
    <property type="entry name" value="YBL036c_PLPDEIII"/>
    <property type="match status" value="1"/>
</dbReference>
<reference evidence="6 7" key="1">
    <citation type="submission" date="2018-07" db="EMBL/GenBank/DDBJ databases">
        <title>Dyadobacter roseus sp. nov., isolated from rose rhizosphere soil.</title>
        <authorList>
            <person name="Chen L."/>
        </authorList>
    </citation>
    <scope>NUCLEOTIDE SEQUENCE [LARGE SCALE GENOMIC DNA]</scope>
    <source>
        <strain evidence="6 7">RS19</strain>
    </source>
</reference>
<comment type="function">
    <text evidence="2">Pyridoxal 5'-phosphate (PLP)-binding protein, which is involved in PLP homeostasis.</text>
</comment>
<dbReference type="SUPFAM" id="SSF51419">
    <property type="entry name" value="PLP-binding barrel"/>
    <property type="match status" value="1"/>
</dbReference>
<proteinExistence type="inferred from homology"/>
<dbReference type="PANTHER" id="PTHR10146:SF14">
    <property type="entry name" value="PYRIDOXAL PHOSPHATE HOMEOSTASIS PROTEIN"/>
    <property type="match status" value="1"/>
</dbReference>
<dbReference type="HAMAP" id="MF_02087">
    <property type="entry name" value="PLP_homeostasis"/>
    <property type="match status" value="1"/>
</dbReference>
<evidence type="ECO:0000259" key="5">
    <source>
        <dbReference type="Pfam" id="PF01168"/>
    </source>
</evidence>
<gene>
    <name evidence="6" type="ORF">DSL64_17940</name>
</gene>
<dbReference type="CDD" id="cd00635">
    <property type="entry name" value="PLPDE_III_YBL036c_like"/>
    <property type="match status" value="1"/>
</dbReference>
<comment type="cofactor">
    <cofactor evidence="3">
        <name>pyridoxal 5'-phosphate</name>
        <dbReference type="ChEBI" id="CHEBI:597326"/>
    </cofactor>
</comment>
<dbReference type="Proteomes" id="UP000256373">
    <property type="component" value="Unassembled WGS sequence"/>
</dbReference>
<evidence type="ECO:0000256" key="2">
    <source>
        <dbReference type="HAMAP-Rule" id="MF_02087"/>
    </source>
</evidence>
<dbReference type="Gene3D" id="3.20.20.10">
    <property type="entry name" value="Alanine racemase"/>
    <property type="match status" value="1"/>
</dbReference>
<accession>A0A3D8Y8H3</accession>
<dbReference type="RefSeq" id="WP_115832300.1">
    <property type="nucleotide sequence ID" value="NZ_QNUL01000015.1"/>
</dbReference>
<dbReference type="GO" id="GO:0030170">
    <property type="term" value="F:pyridoxal phosphate binding"/>
    <property type="evidence" value="ECO:0007669"/>
    <property type="project" value="UniProtKB-UniRule"/>
</dbReference>
<dbReference type="PANTHER" id="PTHR10146">
    <property type="entry name" value="PROLINE SYNTHETASE CO-TRANSCRIBED BACTERIAL HOMOLOG PROTEIN"/>
    <property type="match status" value="1"/>
</dbReference>
<dbReference type="Pfam" id="PF01168">
    <property type="entry name" value="Ala_racemase_N"/>
    <property type="match status" value="1"/>
</dbReference>
<name>A0A3D8Y8H3_9BACT</name>
<dbReference type="OrthoDB" id="9804072at2"/>
<evidence type="ECO:0000256" key="1">
    <source>
        <dbReference type="ARBA" id="ARBA00022898"/>
    </source>
</evidence>
<dbReference type="FunFam" id="3.20.20.10:FF:000018">
    <property type="entry name" value="Pyridoxal phosphate homeostasis protein"/>
    <property type="match status" value="1"/>
</dbReference>
<evidence type="ECO:0000313" key="7">
    <source>
        <dbReference type="Proteomes" id="UP000256373"/>
    </source>
</evidence>
<keyword evidence="1 2" id="KW-0663">Pyridoxal phosphate</keyword>
<feature type="domain" description="Alanine racemase N-terminal" evidence="5">
    <location>
        <begin position="8"/>
        <end position="229"/>
    </location>
</feature>
<comment type="similarity">
    <text evidence="2 4">Belongs to the pyridoxal phosphate-binding protein YggS/PROSC family.</text>
</comment>
<dbReference type="AlphaFoldDB" id="A0A3D8Y8H3"/>
<dbReference type="InterPro" id="IPR011078">
    <property type="entry name" value="PyrdxlP_homeostasis"/>
</dbReference>
<dbReference type="InterPro" id="IPR001608">
    <property type="entry name" value="Ala_racemase_N"/>
</dbReference>
<dbReference type="EMBL" id="QNUL01000015">
    <property type="protein sequence ID" value="REA59527.1"/>
    <property type="molecule type" value="Genomic_DNA"/>
</dbReference>
<feature type="modified residue" description="N6-(pyridoxal phosphate)lysine" evidence="2 3">
    <location>
        <position position="37"/>
    </location>
</feature>
<evidence type="ECO:0000313" key="6">
    <source>
        <dbReference type="EMBL" id="REA59527.1"/>
    </source>
</evidence>
<keyword evidence="7" id="KW-1185">Reference proteome</keyword>
<dbReference type="NCBIfam" id="TIGR00044">
    <property type="entry name" value="YggS family pyridoxal phosphate-dependent enzyme"/>
    <property type="match status" value="1"/>
</dbReference>
<dbReference type="InterPro" id="IPR029066">
    <property type="entry name" value="PLP-binding_barrel"/>
</dbReference>
<evidence type="ECO:0000256" key="4">
    <source>
        <dbReference type="RuleBase" id="RU004514"/>
    </source>
</evidence>
<evidence type="ECO:0000256" key="3">
    <source>
        <dbReference type="PIRSR" id="PIRSR004848-1"/>
    </source>
</evidence>